<protein>
    <submittedName>
        <fullName evidence="2">Uncharacterized protein</fullName>
    </submittedName>
</protein>
<gene>
    <name evidence="2" type="ORF">BU24DRAFT_133590</name>
</gene>
<evidence type="ECO:0000256" key="1">
    <source>
        <dbReference type="SAM" id="Phobius"/>
    </source>
</evidence>
<keyword evidence="1" id="KW-1133">Transmembrane helix</keyword>
<keyword evidence="3" id="KW-1185">Reference proteome</keyword>
<dbReference type="Proteomes" id="UP000799778">
    <property type="component" value="Unassembled WGS sequence"/>
</dbReference>
<dbReference type="GeneID" id="54278440"/>
<keyword evidence="1" id="KW-0472">Membrane</keyword>
<organism evidence="2 3">
    <name type="scientific">Aaosphaeria arxii CBS 175.79</name>
    <dbReference type="NCBI Taxonomy" id="1450172"/>
    <lineage>
        <taxon>Eukaryota</taxon>
        <taxon>Fungi</taxon>
        <taxon>Dikarya</taxon>
        <taxon>Ascomycota</taxon>
        <taxon>Pezizomycotina</taxon>
        <taxon>Dothideomycetes</taxon>
        <taxon>Pleosporomycetidae</taxon>
        <taxon>Pleosporales</taxon>
        <taxon>Pleosporales incertae sedis</taxon>
        <taxon>Aaosphaeria</taxon>
    </lineage>
</organism>
<evidence type="ECO:0000313" key="2">
    <source>
        <dbReference type="EMBL" id="KAF2020112.1"/>
    </source>
</evidence>
<dbReference type="AlphaFoldDB" id="A0A6A5Y3J7"/>
<proteinExistence type="predicted"/>
<keyword evidence="1" id="KW-0812">Transmembrane</keyword>
<feature type="transmembrane region" description="Helical" evidence="1">
    <location>
        <begin position="35"/>
        <end position="53"/>
    </location>
</feature>
<accession>A0A6A5Y3J7</accession>
<dbReference type="RefSeq" id="XP_033388451.1">
    <property type="nucleotide sequence ID" value="XM_033521043.1"/>
</dbReference>
<evidence type="ECO:0000313" key="3">
    <source>
        <dbReference type="Proteomes" id="UP000799778"/>
    </source>
</evidence>
<dbReference type="EMBL" id="ML978067">
    <property type="protein sequence ID" value="KAF2020112.1"/>
    <property type="molecule type" value="Genomic_DNA"/>
</dbReference>
<sequence>MGKVTRMAFHSSPWPLGSHDAYVLGKKHLHVRSRLSVTLIIFTHCILFSWIFVTRYVRQVMSHILTADMYYDSLATYLTHPFRIHDNGDIPIVNLWMRKALPIRDTLKHVMVSKLHMNANTVHEGVLLRC</sequence>
<name>A0A6A5Y3J7_9PLEO</name>
<reference evidence="2" key="1">
    <citation type="journal article" date="2020" name="Stud. Mycol.">
        <title>101 Dothideomycetes genomes: a test case for predicting lifestyles and emergence of pathogens.</title>
        <authorList>
            <person name="Haridas S."/>
            <person name="Albert R."/>
            <person name="Binder M."/>
            <person name="Bloem J."/>
            <person name="Labutti K."/>
            <person name="Salamov A."/>
            <person name="Andreopoulos B."/>
            <person name="Baker S."/>
            <person name="Barry K."/>
            <person name="Bills G."/>
            <person name="Bluhm B."/>
            <person name="Cannon C."/>
            <person name="Castanera R."/>
            <person name="Culley D."/>
            <person name="Daum C."/>
            <person name="Ezra D."/>
            <person name="Gonzalez J."/>
            <person name="Henrissat B."/>
            <person name="Kuo A."/>
            <person name="Liang C."/>
            <person name="Lipzen A."/>
            <person name="Lutzoni F."/>
            <person name="Magnuson J."/>
            <person name="Mondo S."/>
            <person name="Nolan M."/>
            <person name="Ohm R."/>
            <person name="Pangilinan J."/>
            <person name="Park H.-J."/>
            <person name="Ramirez L."/>
            <person name="Alfaro M."/>
            <person name="Sun H."/>
            <person name="Tritt A."/>
            <person name="Yoshinaga Y."/>
            <person name="Zwiers L.-H."/>
            <person name="Turgeon B."/>
            <person name="Goodwin S."/>
            <person name="Spatafora J."/>
            <person name="Crous P."/>
            <person name="Grigoriev I."/>
        </authorList>
    </citation>
    <scope>NUCLEOTIDE SEQUENCE</scope>
    <source>
        <strain evidence="2">CBS 175.79</strain>
    </source>
</reference>